<gene>
    <name evidence="1" type="ORF">QBC42DRAFT_250215</name>
</gene>
<dbReference type="AlphaFoldDB" id="A0AAV9HS47"/>
<organism evidence="1 2">
    <name type="scientific">Cladorrhinum samala</name>
    <dbReference type="NCBI Taxonomy" id="585594"/>
    <lineage>
        <taxon>Eukaryota</taxon>
        <taxon>Fungi</taxon>
        <taxon>Dikarya</taxon>
        <taxon>Ascomycota</taxon>
        <taxon>Pezizomycotina</taxon>
        <taxon>Sordariomycetes</taxon>
        <taxon>Sordariomycetidae</taxon>
        <taxon>Sordariales</taxon>
        <taxon>Podosporaceae</taxon>
        <taxon>Cladorrhinum</taxon>
    </lineage>
</organism>
<proteinExistence type="predicted"/>
<keyword evidence="2" id="KW-1185">Reference proteome</keyword>
<protein>
    <submittedName>
        <fullName evidence="1">Uncharacterized protein</fullName>
    </submittedName>
</protein>
<evidence type="ECO:0000313" key="1">
    <source>
        <dbReference type="EMBL" id="KAK4463690.1"/>
    </source>
</evidence>
<sequence>MFGVQLARNRAKRWVRRGARLLGLYDLKWVGLSACGPAWSLGRSLPFSAAKPRVEAGTRSTNLTTFFPFLGRGLSIHTARRECGFLQSIHVCWEGASGMFTRFRMDLHPAGKVVRAGSIQIWTIATHEIPLVLILRGCLTLGASFDDTYVHLRLSLERHSQREAWGYLCLSDGCAIGPPNPDDSIMTMASKPSAKAAHGRAMQPPALAGWARLGQTHGDGKVVKTLGNKVPKCRVMRRLPHRHG</sequence>
<reference evidence="1" key="1">
    <citation type="journal article" date="2023" name="Mol. Phylogenet. Evol.">
        <title>Genome-scale phylogeny and comparative genomics of the fungal order Sordariales.</title>
        <authorList>
            <person name="Hensen N."/>
            <person name="Bonometti L."/>
            <person name="Westerberg I."/>
            <person name="Brannstrom I.O."/>
            <person name="Guillou S."/>
            <person name="Cros-Aarteil S."/>
            <person name="Calhoun S."/>
            <person name="Haridas S."/>
            <person name="Kuo A."/>
            <person name="Mondo S."/>
            <person name="Pangilinan J."/>
            <person name="Riley R."/>
            <person name="LaButti K."/>
            <person name="Andreopoulos B."/>
            <person name="Lipzen A."/>
            <person name="Chen C."/>
            <person name="Yan M."/>
            <person name="Daum C."/>
            <person name="Ng V."/>
            <person name="Clum A."/>
            <person name="Steindorff A."/>
            <person name="Ohm R.A."/>
            <person name="Martin F."/>
            <person name="Silar P."/>
            <person name="Natvig D.O."/>
            <person name="Lalanne C."/>
            <person name="Gautier V."/>
            <person name="Ament-Velasquez S.L."/>
            <person name="Kruys A."/>
            <person name="Hutchinson M.I."/>
            <person name="Powell A.J."/>
            <person name="Barry K."/>
            <person name="Miller A.N."/>
            <person name="Grigoriev I.V."/>
            <person name="Debuchy R."/>
            <person name="Gladieux P."/>
            <person name="Hiltunen Thoren M."/>
            <person name="Johannesson H."/>
        </authorList>
    </citation>
    <scope>NUCLEOTIDE SEQUENCE</scope>
    <source>
        <strain evidence="1">PSN324</strain>
    </source>
</reference>
<reference evidence="1" key="2">
    <citation type="submission" date="2023-06" db="EMBL/GenBank/DDBJ databases">
        <authorList>
            <consortium name="Lawrence Berkeley National Laboratory"/>
            <person name="Mondo S.J."/>
            <person name="Hensen N."/>
            <person name="Bonometti L."/>
            <person name="Westerberg I."/>
            <person name="Brannstrom I.O."/>
            <person name="Guillou S."/>
            <person name="Cros-Aarteil S."/>
            <person name="Calhoun S."/>
            <person name="Haridas S."/>
            <person name="Kuo A."/>
            <person name="Pangilinan J."/>
            <person name="Riley R."/>
            <person name="Labutti K."/>
            <person name="Andreopoulos B."/>
            <person name="Lipzen A."/>
            <person name="Chen C."/>
            <person name="Yanf M."/>
            <person name="Daum C."/>
            <person name="Ng V."/>
            <person name="Clum A."/>
            <person name="Steindorff A."/>
            <person name="Ohm R."/>
            <person name="Martin F."/>
            <person name="Silar P."/>
            <person name="Natvig D."/>
            <person name="Lalanne C."/>
            <person name="Gautier V."/>
            <person name="Ament-Velasquez S.L."/>
            <person name="Kruys A."/>
            <person name="Hutchinson M.I."/>
            <person name="Powell A.J."/>
            <person name="Barry K."/>
            <person name="Miller A.N."/>
            <person name="Grigoriev I.V."/>
            <person name="Debuchy R."/>
            <person name="Gladieux P."/>
            <person name="Thoren M.H."/>
            <person name="Johannesson H."/>
        </authorList>
    </citation>
    <scope>NUCLEOTIDE SEQUENCE</scope>
    <source>
        <strain evidence="1">PSN324</strain>
    </source>
</reference>
<dbReference type="Proteomes" id="UP001321749">
    <property type="component" value="Unassembled WGS sequence"/>
</dbReference>
<evidence type="ECO:0000313" key="2">
    <source>
        <dbReference type="Proteomes" id="UP001321749"/>
    </source>
</evidence>
<name>A0AAV9HS47_9PEZI</name>
<comment type="caution">
    <text evidence="1">The sequence shown here is derived from an EMBL/GenBank/DDBJ whole genome shotgun (WGS) entry which is preliminary data.</text>
</comment>
<dbReference type="EMBL" id="MU864956">
    <property type="protein sequence ID" value="KAK4463690.1"/>
    <property type="molecule type" value="Genomic_DNA"/>
</dbReference>
<accession>A0AAV9HS47</accession>